<evidence type="ECO:0000313" key="15">
    <source>
        <dbReference type="EMBL" id="SDU17328.1"/>
    </source>
</evidence>
<comment type="pathway">
    <text evidence="1 11">Lipid metabolism; fatty acid biosynthesis.</text>
</comment>
<dbReference type="CDD" id="cd00834">
    <property type="entry name" value="KAS_I_II"/>
    <property type="match status" value="1"/>
</dbReference>
<dbReference type="PANTHER" id="PTHR11712:SF336">
    <property type="entry name" value="3-OXOACYL-[ACYL-CARRIER-PROTEIN] SYNTHASE, MITOCHONDRIAL"/>
    <property type="match status" value="1"/>
</dbReference>
<evidence type="ECO:0000256" key="2">
    <source>
        <dbReference type="ARBA" id="ARBA00008467"/>
    </source>
</evidence>
<dbReference type="Pfam" id="PF02801">
    <property type="entry name" value="Ketoacyl-synt_C"/>
    <property type="match status" value="1"/>
</dbReference>
<feature type="active site" description="For beta-ketoacyl synthase activity" evidence="12">
    <location>
        <position position="164"/>
    </location>
</feature>
<evidence type="ECO:0000259" key="14">
    <source>
        <dbReference type="PROSITE" id="PS52004"/>
    </source>
</evidence>
<accession>A0A1H2GD64</accession>
<proteinExistence type="inferred from homology"/>
<dbReference type="InterPro" id="IPR016039">
    <property type="entry name" value="Thiolase-like"/>
</dbReference>
<evidence type="ECO:0000256" key="12">
    <source>
        <dbReference type="PIRSR" id="PIRSR000447-1"/>
    </source>
</evidence>
<keyword evidence="9 11" id="KW-0275">Fatty acid biosynthesis</keyword>
<evidence type="ECO:0000256" key="3">
    <source>
        <dbReference type="ARBA" id="ARBA00012356"/>
    </source>
</evidence>
<dbReference type="InterPro" id="IPR018201">
    <property type="entry name" value="Ketoacyl_synth_AS"/>
</dbReference>
<evidence type="ECO:0000256" key="4">
    <source>
        <dbReference type="ARBA" id="ARBA00014657"/>
    </source>
</evidence>
<reference evidence="16" key="1">
    <citation type="submission" date="2016-10" db="EMBL/GenBank/DDBJ databases">
        <authorList>
            <person name="Varghese N."/>
            <person name="Submissions S."/>
        </authorList>
    </citation>
    <scope>NUCLEOTIDE SEQUENCE [LARGE SCALE GENOMIC DNA]</scope>
    <source>
        <strain evidence="16">DSM 17875</strain>
    </source>
</reference>
<comment type="catalytic activity">
    <reaction evidence="11">
        <text>a fatty acyl-[ACP] + malonyl-[ACP] + H(+) = a 3-oxoacyl-[ACP] + holo-[ACP] + CO2</text>
        <dbReference type="Rhea" id="RHEA:22836"/>
        <dbReference type="Rhea" id="RHEA-COMP:9623"/>
        <dbReference type="Rhea" id="RHEA-COMP:9685"/>
        <dbReference type="Rhea" id="RHEA-COMP:9916"/>
        <dbReference type="Rhea" id="RHEA-COMP:14125"/>
        <dbReference type="ChEBI" id="CHEBI:15378"/>
        <dbReference type="ChEBI" id="CHEBI:16526"/>
        <dbReference type="ChEBI" id="CHEBI:64479"/>
        <dbReference type="ChEBI" id="CHEBI:78449"/>
        <dbReference type="ChEBI" id="CHEBI:78776"/>
        <dbReference type="ChEBI" id="CHEBI:138651"/>
    </reaction>
</comment>
<keyword evidence="6 11" id="KW-0808">Transferase</keyword>
<comment type="catalytic activity">
    <reaction evidence="11">
        <text>(9Z)-hexadecenoyl-[ACP] + malonyl-[ACP] + H(+) = 3-oxo-(11Z)-octadecenoyl-[ACP] + holo-[ACP] + CO2</text>
        <dbReference type="Rhea" id="RHEA:55040"/>
        <dbReference type="Rhea" id="RHEA-COMP:9623"/>
        <dbReference type="Rhea" id="RHEA-COMP:9685"/>
        <dbReference type="Rhea" id="RHEA-COMP:10800"/>
        <dbReference type="Rhea" id="RHEA-COMP:14074"/>
        <dbReference type="ChEBI" id="CHEBI:15378"/>
        <dbReference type="ChEBI" id="CHEBI:16526"/>
        <dbReference type="ChEBI" id="CHEBI:64479"/>
        <dbReference type="ChEBI" id="CHEBI:78449"/>
        <dbReference type="ChEBI" id="CHEBI:83989"/>
        <dbReference type="ChEBI" id="CHEBI:138538"/>
        <dbReference type="EC" id="2.3.1.179"/>
    </reaction>
</comment>
<evidence type="ECO:0000313" key="16">
    <source>
        <dbReference type="Proteomes" id="UP000243232"/>
    </source>
</evidence>
<dbReference type="OrthoDB" id="9808669at2"/>
<evidence type="ECO:0000256" key="11">
    <source>
        <dbReference type="PIRNR" id="PIRNR000447"/>
    </source>
</evidence>
<dbReference type="PROSITE" id="PS00606">
    <property type="entry name" value="KS3_1"/>
    <property type="match status" value="1"/>
</dbReference>
<dbReference type="FunFam" id="3.40.47.10:FF:000009">
    <property type="entry name" value="3-oxoacyl-[acyl-carrier-protein] synthase 2"/>
    <property type="match status" value="1"/>
</dbReference>
<evidence type="ECO:0000256" key="8">
    <source>
        <dbReference type="ARBA" id="ARBA00023098"/>
    </source>
</evidence>
<evidence type="ECO:0000256" key="13">
    <source>
        <dbReference type="RuleBase" id="RU003694"/>
    </source>
</evidence>
<dbReference type="EMBL" id="LT629785">
    <property type="protein sequence ID" value="SDU17328.1"/>
    <property type="molecule type" value="Genomic_DNA"/>
</dbReference>
<keyword evidence="8" id="KW-0443">Lipid metabolism</keyword>
<dbReference type="GO" id="GO:0005829">
    <property type="term" value="C:cytosol"/>
    <property type="evidence" value="ECO:0007669"/>
    <property type="project" value="TreeGrafter"/>
</dbReference>
<evidence type="ECO:0000256" key="7">
    <source>
        <dbReference type="ARBA" id="ARBA00022832"/>
    </source>
</evidence>
<keyword evidence="10 11" id="KW-0012">Acyltransferase</keyword>
<dbReference type="InterPro" id="IPR014031">
    <property type="entry name" value="Ketoacyl_synth_C"/>
</dbReference>
<dbReference type="PROSITE" id="PS52004">
    <property type="entry name" value="KS3_2"/>
    <property type="match status" value="1"/>
</dbReference>
<dbReference type="SUPFAM" id="SSF53901">
    <property type="entry name" value="Thiolase-like"/>
    <property type="match status" value="2"/>
</dbReference>
<organism evidence="15 16">
    <name type="scientific">Pseudomonas pohangensis</name>
    <dbReference type="NCBI Taxonomy" id="364197"/>
    <lineage>
        <taxon>Bacteria</taxon>
        <taxon>Pseudomonadati</taxon>
        <taxon>Pseudomonadota</taxon>
        <taxon>Gammaproteobacteria</taxon>
        <taxon>Pseudomonadales</taxon>
        <taxon>Pseudomonadaceae</taxon>
        <taxon>Pseudomonas</taxon>
    </lineage>
</organism>
<evidence type="ECO:0000256" key="6">
    <source>
        <dbReference type="ARBA" id="ARBA00022679"/>
    </source>
</evidence>
<dbReference type="AlphaFoldDB" id="A0A1H2GD64"/>
<protein>
    <recommendedName>
        <fullName evidence="4 11">3-oxoacyl-[acyl-carrier-protein] synthase 2</fullName>
        <ecNumber evidence="3 11">2.3.1.179</ecNumber>
    </recommendedName>
</protein>
<dbReference type="PIRSF" id="PIRSF000447">
    <property type="entry name" value="KAS_II"/>
    <property type="match status" value="1"/>
</dbReference>
<dbReference type="UniPathway" id="UPA00094"/>
<dbReference type="InterPro" id="IPR000794">
    <property type="entry name" value="Beta-ketoacyl_synthase"/>
</dbReference>
<evidence type="ECO:0000256" key="1">
    <source>
        <dbReference type="ARBA" id="ARBA00005194"/>
    </source>
</evidence>
<sequence>MSRRRVVVTGLGMLSPLGVDVASSWQGVLDGRSGIGLIEHVDLSAHGTRFGGSVRGFDVEQYLSVKEARKLDMFIQYGLAAGFQAVRDSGLEITDANRERVGVALGSGIGGLTNIENNAVVLNQQGPRRISPFLVPGSIINMISGFLSIHLGVQGPNYAIATACTTGTHCIGMAARNIAYGEADVMIAGGSEMATCGLGIGGFGAARALSTRNDDPQAASRPWDKGRDGFVLSDGAGALVLEELEHAKARGATIYAELVGFGMSGDAYHMTSPPADGAGAARCMANAVRDSGLNPEQIHYINAHGTSTPAGDIAEATAVKSVFGDHAYKLAVSSTKSMTGHLLGAAGAVEAIFSVLAIRDQVAPPTINLQDPDEGCDLDFVAHQAKPMTIDAVLSNSFGFGGTNGSLVFRRFAG</sequence>
<dbReference type="InterPro" id="IPR017568">
    <property type="entry name" value="3-oxoacyl-ACP_synth-2"/>
</dbReference>
<comment type="similarity">
    <text evidence="2 11 13">Belongs to the thiolase-like superfamily. Beta-ketoacyl-ACP synthases family.</text>
</comment>
<dbReference type="SMART" id="SM00825">
    <property type="entry name" value="PKS_KS"/>
    <property type="match status" value="1"/>
</dbReference>
<evidence type="ECO:0000256" key="9">
    <source>
        <dbReference type="ARBA" id="ARBA00023160"/>
    </source>
</evidence>
<comment type="function">
    <text evidence="11">Involved in the type II fatty acid elongation cycle. Catalyzes the elongation of a wide range of acyl-ACP by the addition of two carbons from malonyl-ACP to an acyl acceptor. Can efficiently catalyze the conversion of palmitoleoyl-ACP (cis-hexadec-9-enoyl-ACP) to cis-vaccenoyl-ACP (cis-octadec-11-enoyl-ACP), an essential step in the thermal regulation of fatty acid composition.</text>
</comment>
<dbReference type="Pfam" id="PF00109">
    <property type="entry name" value="ketoacyl-synt"/>
    <property type="match status" value="1"/>
</dbReference>
<evidence type="ECO:0000256" key="10">
    <source>
        <dbReference type="ARBA" id="ARBA00023315"/>
    </source>
</evidence>
<dbReference type="Gene3D" id="3.40.47.10">
    <property type="match status" value="2"/>
</dbReference>
<feature type="domain" description="Ketosynthase family 3 (KS3)" evidence="14">
    <location>
        <begin position="3"/>
        <end position="411"/>
    </location>
</feature>
<dbReference type="InterPro" id="IPR014030">
    <property type="entry name" value="Ketoacyl_synth_N"/>
</dbReference>
<name>A0A1H2GD64_9PSED</name>
<dbReference type="NCBIfam" id="NF005589">
    <property type="entry name" value="PRK07314.1"/>
    <property type="match status" value="1"/>
</dbReference>
<gene>
    <name evidence="15" type="ORF">SAMN05216296_2202</name>
</gene>
<keyword evidence="7" id="KW-0276">Fatty acid metabolism</keyword>
<keyword evidence="5 11" id="KW-0444">Lipid biosynthesis</keyword>
<dbReference type="STRING" id="364197.SAMN05216296_2202"/>
<evidence type="ECO:0000256" key="5">
    <source>
        <dbReference type="ARBA" id="ARBA00022516"/>
    </source>
</evidence>
<dbReference type="NCBIfam" id="TIGR03150">
    <property type="entry name" value="fabF"/>
    <property type="match status" value="1"/>
</dbReference>
<dbReference type="InterPro" id="IPR020841">
    <property type="entry name" value="PKS_Beta-ketoAc_synthase_dom"/>
</dbReference>
<dbReference type="GO" id="GO:0004315">
    <property type="term" value="F:3-oxoacyl-[acyl-carrier-protein] synthase activity"/>
    <property type="evidence" value="ECO:0007669"/>
    <property type="project" value="UniProtKB-UniRule"/>
</dbReference>
<dbReference type="RefSeq" id="WP_090194989.1">
    <property type="nucleotide sequence ID" value="NZ_LT629785.1"/>
</dbReference>
<dbReference type="EC" id="2.3.1.179" evidence="3 11"/>
<dbReference type="GO" id="GO:0006633">
    <property type="term" value="P:fatty acid biosynthetic process"/>
    <property type="evidence" value="ECO:0007669"/>
    <property type="project" value="UniProtKB-UniRule"/>
</dbReference>
<dbReference type="NCBIfam" id="NF004970">
    <property type="entry name" value="PRK06333.1"/>
    <property type="match status" value="1"/>
</dbReference>
<dbReference type="PANTHER" id="PTHR11712">
    <property type="entry name" value="POLYKETIDE SYNTHASE-RELATED"/>
    <property type="match status" value="1"/>
</dbReference>
<keyword evidence="16" id="KW-1185">Reference proteome</keyword>
<dbReference type="Proteomes" id="UP000243232">
    <property type="component" value="Chromosome I"/>
</dbReference>